<dbReference type="Proteomes" id="UP000588068">
    <property type="component" value="Unassembled WGS sequence"/>
</dbReference>
<dbReference type="Gene3D" id="3.10.450.40">
    <property type="match status" value="1"/>
</dbReference>
<keyword evidence="4" id="KW-1185">Reference proteome</keyword>
<proteinExistence type="predicted"/>
<organism evidence="3 4">
    <name type="scientific">Povalibacter uvarum</name>
    <dbReference type="NCBI Taxonomy" id="732238"/>
    <lineage>
        <taxon>Bacteria</taxon>
        <taxon>Pseudomonadati</taxon>
        <taxon>Pseudomonadota</taxon>
        <taxon>Gammaproteobacteria</taxon>
        <taxon>Steroidobacterales</taxon>
        <taxon>Steroidobacteraceae</taxon>
        <taxon>Povalibacter</taxon>
    </lineage>
</organism>
<dbReference type="AlphaFoldDB" id="A0A841HML0"/>
<evidence type="ECO:0000313" key="3">
    <source>
        <dbReference type="EMBL" id="MBB6093589.1"/>
    </source>
</evidence>
<dbReference type="EMBL" id="JACHHZ010000003">
    <property type="protein sequence ID" value="MBB6093589.1"/>
    <property type="molecule type" value="Genomic_DNA"/>
</dbReference>
<keyword evidence="1" id="KW-0732">Signal</keyword>
<gene>
    <name evidence="3" type="ORF">HNQ60_002470</name>
</gene>
<evidence type="ECO:0000313" key="4">
    <source>
        <dbReference type="Proteomes" id="UP000588068"/>
    </source>
</evidence>
<feature type="chain" id="PRO_5032565580" evidence="1">
    <location>
        <begin position="31"/>
        <end position="112"/>
    </location>
</feature>
<feature type="domain" description="PepSY" evidence="2">
    <location>
        <begin position="52"/>
        <end position="110"/>
    </location>
</feature>
<evidence type="ECO:0000259" key="2">
    <source>
        <dbReference type="Pfam" id="PF03413"/>
    </source>
</evidence>
<accession>A0A841HML0</accession>
<protein>
    <submittedName>
        <fullName evidence="3">Putative membrane protein YkoI</fullName>
    </submittedName>
</protein>
<reference evidence="3 4" key="1">
    <citation type="submission" date="2020-08" db="EMBL/GenBank/DDBJ databases">
        <title>Genomic Encyclopedia of Type Strains, Phase IV (KMG-IV): sequencing the most valuable type-strain genomes for metagenomic binning, comparative biology and taxonomic classification.</title>
        <authorList>
            <person name="Goeker M."/>
        </authorList>
    </citation>
    <scope>NUCLEOTIDE SEQUENCE [LARGE SCALE GENOMIC DNA]</scope>
    <source>
        <strain evidence="3 4">DSM 26723</strain>
    </source>
</reference>
<comment type="caution">
    <text evidence="3">The sequence shown here is derived from an EMBL/GenBank/DDBJ whole genome shotgun (WGS) entry which is preliminary data.</text>
</comment>
<dbReference type="InterPro" id="IPR025711">
    <property type="entry name" value="PepSY"/>
</dbReference>
<dbReference type="Pfam" id="PF03413">
    <property type="entry name" value="PepSY"/>
    <property type="match status" value="1"/>
</dbReference>
<feature type="signal peptide" evidence="1">
    <location>
        <begin position="1"/>
        <end position="30"/>
    </location>
</feature>
<evidence type="ECO:0000256" key="1">
    <source>
        <dbReference type="SAM" id="SignalP"/>
    </source>
</evidence>
<sequence length="112" mass="12032">MKIGRMNAGSLLLRGIVCVAIALGAAAGLADSDDKKREHDAIRSALQRGEALPLTRILSIAQQAVPGDVIEVEIETKKDALIYEIKVLTANGRVREVKIDARTGSILKIEDD</sequence>
<dbReference type="RefSeq" id="WP_184332147.1">
    <property type="nucleotide sequence ID" value="NZ_JACHHZ010000003.1"/>
</dbReference>
<name>A0A841HML0_9GAMM</name>